<proteinExistence type="predicted"/>
<comment type="caution">
    <text evidence="1">The sequence shown here is derived from an EMBL/GenBank/DDBJ whole genome shotgun (WGS) entry which is preliminary data.</text>
</comment>
<name>A0ABP7Q7K0_9SPHI</name>
<accession>A0ABP7Q7K0</accession>
<protein>
    <submittedName>
        <fullName evidence="1">Uncharacterized protein</fullName>
    </submittedName>
</protein>
<organism evidence="1 2">
    <name type="scientific">Mucilaginibacter dorajii</name>
    <dbReference type="NCBI Taxonomy" id="692994"/>
    <lineage>
        <taxon>Bacteria</taxon>
        <taxon>Pseudomonadati</taxon>
        <taxon>Bacteroidota</taxon>
        <taxon>Sphingobacteriia</taxon>
        <taxon>Sphingobacteriales</taxon>
        <taxon>Sphingobacteriaceae</taxon>
        <taxon>Mucilaginibacter</taxon>
    </lineage>
</organism>
<dbReference type="Pfam" id="PF10884">
    <property type="entry name" value="DUF2683"/>
    <property type="match status" value="1"/>
</dbReference>
<dbReference type="EMBL" id="BAAAZC010000022">
    <property type="protein sequence ID" value="GAA3977878.1"/>
    <property type="molecule type" value="Genomic_DNA"/>
</dbReference>
<keyword evidence="2" id="KW-1185">Reference proteome</keyword>
<dbReference type="InterPro" id="IPR020271">
    <property type="entry name" value="Uncharacterised_MJ1172"/>
</dbReference>
<evidence type="ECO:0000313" key="2">
    <source>
        <dbReference type="Proteomes" id="UP001500742"/>
    </source>
</evidence>
<sequence length="92" mass="10448">MFTICTFNQMKKTAVIELLNSLEDEFDLREFIQSLVFIEKVAKGLKDVADGKVKDLKEAKSKYNAEFVSMILQGEEDLKAGKGVKLNIDKLF</sequence>
<evidence type="ECO:0000313" key="1">
    <source>
        <dbReference type="EMBL" id="GAA3977878.1"/>
    </source>
</evidence>
<reference evidence="2" key="1">
    <citation type="journal article" date="2019" name="Int. J. Syst. Evol. Microbiol.">
        <title>The Global Catalogue of Microorganisms (GCM) 10K type strain sequencing project: providing services to taxonomists for standard genome sequencing and annotation.</title>
        <authorList>
            <consortium name="The Broad Institute Genomics Platform"/>
            <consortium name="The Broad Institute Genome Sequencing Center for Infectious Disease"/>
            <person name="Wu L."/>
            <person name="Ma J."/>
        </authorList>
    </citation>
    <scope>NUCLEOTIDE SEQUENCE [LARGE SCALE GENOMIC DNA]</scope>
    <source>
        <strain evidence="2">JCM 16601</strain>
    </source>
</reference>
<dbReference type="Proteomes" id="UP001500742">
    <property type="component" value="Unassembled WGS sequence"/>
</dbReference>
<gene>
    <name evidence="1" type="ORF">GCM10022210_30880</name>
</gene>